<protein>
    <submittedName>
        <fullName evidence="2">Uncharacterized protein</fullName>
    </submittedName>
</protein>
<keyword evidence="1" id="KW-1133">Transmembrane helix</keyword>
<feature type="transmembrane region" description="Helical" evidence="1">
    <location>
        <begin position="24"/>
        <end position="42"/>
    </location>
</feature>
<accession>A0ABX8GXW2</accession>
<dbReference type="Proteomes" id="UP000682802">
    <property type="component" value="Chromosome 1"/>
</dbReference>
<evidence type="ECO:0000256" key="1">
    <source>
        <dbReference type="SAM" id="Phobius"/>
    </source>
</evidence>
<keyword evidence="1" id="KW-0812">Transmembrane</keyword>
<reference evidence="2 3" key="1">
    <citation type="submission" date="2021-05" db="EMBL/GenBank/DDBJ databases">
        <title>Comparative genomic studies on the polysaccharide-degrading batcterial strains of the Flammeovirga genus.</title>
        <authorList>
            <person name="Zewei F."/>
            <person name="Zheng Z."/>
            <person name="Yu L."/>
            <person name="Ruyue G."/>
            <person name="Yanhong M."/>
            <person name="Yuanyuan C."/>
            <person name="Jingyan G."/>
            <person name="Wenjun H."/>
        </authorList>
    </citation>
    <scope>NUCLEOTIDE SEQUENCE [LARGE SCALE GENOMIC DNA]</scope>
    <source>
        <strain evidence="2 3">YS10</strain>
    </source>
</reference>
<feature type="transmembrane region" description="Helical" evidence="1">
    <location>
        <begin position="54"/>
        <end position="81"/>
    </location>
</feature>
<dbReference type="EMBL" id="CP076128">
    <property type="protein sequence ID" value="QWG08458.1"/>
    <property type="molecule type" value="Genomic_DNA"/>
</dbReference>
<sequence length="103" mass="12232">MFGLKIDMNWTNAFWFSIGKQIEMSISFSYFFLQVSSLFLISDVKHIRLSLFKLLYVAVLLLSYLLIPDVAECIVWAIFYLKGKMGRYEWGTNRYRNSIPCFY</sequence>
<gene>
    <name evidence="2" type="ORF">KM029_05845</name>
</gene>
<name>A0ABX8GXW2_9BACT</name>
<keyword evidence="1" id="KW-0472">Membrane</keyword>
<evidence type="ECO:0000313" key="3">
    <source>
        <dbReference type="Proteomes" id="UP000682802"/>
    </source>
</evidence>
<proteinExistence type="predicted"/>
<evidence type="ECO:0000313" key="2">
    <source>
        <dbReference type="EMBL" id="QWG08458.1"/>
    </source>
</evidence>
<dbReference type="RefSeq" id="WP_144072376.1">
    <property type="nucleotide sequence ID" value="NZ_CP076128.1"/>
</dbReference>
<keyword evidence="3" id="KW-1185">Reference proteome</keyword>
<organism evidence="2 3">
    <name type="scientific">Flammeovirga kamogawensis</name>
    <dbReference type="NCBI Taxonomy" id="373891"/>
    <lineage>
        <taxon>Bacteria</taxon>
        <taxon>Pseudomonadati</taxon>
        <taxon>Bacteroidota</taxon>
        <taxon>Cytophagia</taxon>
        <taxon>Cytophagales</taxon>
        <taxon>Flammeovirgaceae</taxon>
        <taxon>Flammeovirga</taxon>
    </lineage>
</organism>